<reference evidence="2 3" key="1">
    <citation type="journal article" date="2010" name="Nature">
        <title>The Ectocarpus genome and the independent evolution of multicellularity in brown algae.</title>
        <authorList>
            <person name="Cock J.M."/>
            <person name="Sterck L."/>
            <person name="Rouze P."/>
            <person name="Scornet D."/>
            <person name="Allen A.E."/>
            <person name="Amoutzias G."/>
            <person name="Anthouard V."/>
            <person name="Artiguenave F."/>
            <person name="Aury J.M."/>
            <person name="Badger J.H."/>
            <person name="Beszteri B."/>
            <person name="Billiau K."/>
            <person name="Bonnet E."/>
            <person name="Bothwell J.H."/>
            <person name="Bowler C."/>
            <person name="Boyen C."/>
            <person name="Brownlee C."/>
            <person name="Carrano C.J."/>
            <person name="Charrier B."/>
            <person name="Cho G.Y."/>
            <person name="Coelho S.M."/>
            <person name="Collen J."/>
            <person name="Corre E."/>
            <person name="Da Silva C."/>
            <person name="Delage L."/>
            <person name="Delaroque N."/>
            <person name="Dittami S.M."/>
            <person name="Doulbeau S."/>
            <person name="Elias M."/>
            <person name="Farnham G."/>
            <person name="Gachon C.M."/>
            <person name="Gschloessl B."/>
            <person name="Heesch S."/>
            <person name="Jabbari K."/>
            <person name="Jubin C."/>
            <person name="Kawai H."/>
            <person name="Kimura K."/>
            <person name="Kloareg B."/>
            <person name="Kupper F.C."/>
            <person name="Lang D."/>
            <person name="Le Bail A."/>
            <person name="Leblanc C."/>
            <person name="Lerouge P."/>
            <person name="Lohr M."/>
            <person name="Lopez P.J."/>
            <person name="Martens C."/>
            <person name="Maumus F."/>
            <person name="Michel G."/>
            <person name="Miranda-Saavedra D."/>
            <person name="Morales J."/>
            <person name="Moreau H."/>
            <person name="Motomura T."/>
            <person name="Nagasato C."/>
            <person name="Napoli C.A."/>
            <person name="Nelson D.R."/>
            <person name="Nyvall-Collen P."/>
            <person name="Peters A.F."/>
            <person name="Pommier C."/>
            <person name="Potin P."/>
            <person name="Poulain J."/>
            <person name="Quesneville H."/>
            <person name="Read B."/>
            <person name="Rensing S.A."/>
            <person name="Ritter A."/>
            <person name="Rousvoal S."/>
            <person name="Samanta M."/>
            <person name="Samson G."/>
            <person name="Schroeder D.C."/>
            <person name="Segurens B."/>
            <person name="Strittmatter M."/>
            <person name="Tonon T."/>
            <person name="Tregear J.W."/>
            <person name="Valentin K."/>
            <person name="von Dassow P."/>
            <person name="Yamagishi T."/>
            <person name="Van de Peer Y."/>
            <person name="Wincker P."/>
        </authorList>
    </citation>
    <scope>NUCLEOTIDE SEQUENCE [LARGE SCALE GENOMIC DNA]</scope>
    <source>
        <strain evidence="3">Ec32 / CCAP1310/4</strain>
    </source>
</reference>
<evidence type="ECO:0000313" key="3">
    <source>
        <dbReference type="Proteomes" id="UP000002630"/>
    </source>
</evidence>
<name>D7FLW7_ECTSI</name>
<proteinExistence type="predicted"/>
<dbReference type="AlphaFoldDB" id="D7FLW7"/>
<protein>
    <submittedName>
        <fullName evidence="2">Uncharacterized protein</fullName>
    </submittedName>
</protein>
<evidence type="ECO:0000313" key="2">
    <source>
        <dbReference type="EMBL" id="CBJ29763.1"/>
    </source>
</evidence>
<sequence length="93" mass="9816">MLSGGKSGSEAQGAMSSSGSQVEQCEVNVAIKAGESESSEDEEEHNTSPVMEPTQEAGNTHQERREVSERSIIAAADFGPGKTEFTDQEPEAT</sequence>
<dbReference type="EMBL" id="FN649760">
    <property type="protein sequence ID" value="CBJ29763.1"/>
    <property type="molecule type" value="Genomic_DNA"/>
</dbReference>
<dbReference type="InParanoid" id="D7FLW7"/>
<dbReference type="Proteomes" id="UP000002630">
    <property type="component" value="Unassembled WGS sequence"/>
</dbReference>
<accession>D7FLW7</accession>
<organism evidence="2 3">
    <name type="scientific">Ectocarpus siliculosus</name>
    <name type="common">Brown alga</name>
    <name type="synonym">Conferva siliculosa</name>
    <dbReference type="NCBI Taxonomy" id="2880"/>
    <lineage>
        <taxon>Eukaryota</taxon>
        <taxon>Sar</taxon>
        <taxon>Stramenopiles</taxon>
        <taxon>Ochrophyta</taxon>
        <taxon>PX clade</taxon>
        <taxon>Phaeophyceae</taxon>
        <taxon>Ectocarpales</taxon>
        <taxon>Ectocarpaceae</taxon>
        <taxon>Ectocarpus</taxon>
    </lineage>
</organism>
<evidence type="ECO:0000256" key="1">
    <source>
        <dbReference type="SAM" id="MobiDB-lite"/>
    </source>
</evidence>
<feature type="compositionally biased region" description="Polar residues" evidence="1">
    <location>
        <begin position="14"/>
        <end position="23"/>
    </location>
</feature>
<keyword evidence="3" id="KW-1185">Reference proteome</keyword>
<gene>
    <name evidence="2" type="ORF">Esi_0161_0008</name>
</gene>
<feature type="region of interest" description="Disordered" evidence="1">
    <location>
        <begin position="1"/>
        <end position="93"/>
    </location>
</feature>